<evidence type="ECO:0000259" key="7">
    <source>
        <dbReference type="Pfam" id="PF13086"/>
    </source>
</evidence>
<dbReference type="Proteomes" id="UP000297777">
    <property type="component" value="Unassembled WGS sequence"/>
</dbReference>
<comment type="caution">
    <text evidence="9">The sequence shown here is derived from an EMBL/GenBank/DDBJ whole genome shotgun (WGS) entry which is preliminary data.</text>
</comment>
<evidence type="ECO:0000256" key="2">
    <source>
        <dbReference type="ARBA" id="ARBA00022741"/>
    </source>
</evidence>
<dbReference type="PANTHER" id="PTHR43788:SF8">
    <property type="entry name" value="DNA-BINDING PROTEIN SMUBP-2"/>
    <property type="match status" value="1"/>
</dbReference>
<keyword evidence="10" id="KW-1185">Reference proteome</keyword>
<evidence type="ECO:0000256" key="6">
    <source>
        <dbReference type="SAM" id="MobiDB-lite"/>
    </source>
</evidence>
<dbReference type="AlphaFoldDB" id="A0A4Z1EDL7"/>
<dbReference type="CDD" id="cd18808">
    <property type="entry name" value="SF1_C_Upf1"/>
    <property type="match status" value="1"/>
</dbReference>
<keyword evidence="5" id="KW-0067">ATP-binding</keyword>
<dbReference type="Gene3D" id="3.40.50.300">
    <property type="entry name" value="P-loop containing nucleotide triphosphate hydrolases"/>
    <property type="match status" value="2"/>
</dbReference>
<keyword evidence="2" id="KW-0547">Nucleotide-binding</keyword>
<dbReference type="GO" id="GO:0005524">
    <property type="term" value="F:ATP binding"/>
    <property type="evidence" value="ECO:0007669"/>
    <property type="project" value="UniProtKB-KW"/>
</dbReference>
<evidence type="ECO:0000256" key="1">
    <source>
        <dbReference type="ARBA" id="ARBA00007913"/>
    </source>
</evidence>
<dbReference type="Pfam" id="PF13087">
    <property type="entry name" value="AAA_12"/>
    <property type="match status" value="1"/>
</dbReference>
<keyword evidence="3" id="KW-0378">Hydrolase</keyword>
<evidence type="ECO:0000259" key="8">
    <source>
        <dbReference type="Pfam" id="PF13087"/>
    </source>
</evidence>
<reference evidence="9 10" key="1">
    <citation type="submission" date="2017-12" db="EMBL/GenBank/DDBJ databases">
        <title>Comparative genomics of Botrytis spp.</title>
        <authorList>
            <person name="Valero-Jimenez C.A."/>
            <person name="Tapia P."/>
            <person name="Veloso J."/>
            <person name="Silva-Moreno E."/>
            <person name="Staats M."/>
            <person name="Valdes J.H."/>
            <person name="Van Kan J.A.L."/>
        </authorList>
    </citation>
    <scope>NUCLEOTIDE SEQUENCE [LARGE SCALE GENOMIC DNA]</scope>
    <source>
        <strain evidence="9 10">Bt9001</strain>
    </source>
</reference>
<dbReference type="EMBL" id="PQXH01000190">
    <property type="protein sequence ID" value="TGO08822.1"/>
    <property type="molecule type" value="Genomic_DNA"/>
</dbReference>
<dbReference type="InterPro" id="IPR041677">
    <property type="entry name" value="DNA2/NAM7_AAA_11"/>
</dbReference>
<feature type="region of interest" description="Disordered" evidence="6">
    <location>
        <begin position="474"/>
        <end position="497"/>
    </location>
</feature>
<organism evidence="9 10">
    <name type="scientific">Botrytis tulipae</name>
    <dbReference type="NCBI Taxonomy" id="87230"/>
    <lineage>
        <taxon>Eukaryota</taxon>
        <taxon>Fungi</taxon>
        <taxon>Dikarya</taxon>
        <taxon>Ascomycota</taxon>
        <taxon>Pezizomycotina</taxon>
        <taxon>Leotiomycetes</taxon>
        <taxon>Helotiales</taxon>
        <taxon>Sclerotiniaceae</taxon>
        <taxon>Botrytis</taxon>
    </lineage>
</organism>
<dbReference type="SUPFAM" id="SSF52540">
    <property type="entry name" value="P-loop containing nucleoside triphosphate hydrolases"/>
    <property type="match status" value="1"/>
</dbReference>
<dbReference type="InterPro" id="IPR050534">
    <property type="entry name" value="Coronavir_polyprotein_1ab"/>
</dbReference>
<dbReference type="GO" id="GO:0043139">
    <property type="term" value="F:5'-3' DNA helicase activity"/>
    <property type="evidence" value="ECO:0007669"/>
    <property type="project" value="TreeGrafter"/>
</dbReference>
<name>A0A4Z1EDL7_9HELO</name>
<dbReference type="GO" id="GO:0016787">
    <property type="term" value="F:hydrolase activity"/>
    <property type="evidence" value="ECO:0007669"/>
    <property type="project" value="UniProtKB-KW"/>
</dbReference>
<evidence type="ECO:0000313" key="10">
    <source>
        <dbReference type="Proteomes" id="UP000297777"/>
    </source>
</evidence>
<dbReference type="InterPro" id="IPR041679">
    <property type="entry name" value="DNA2/NAM7-like_C"/>
</dbReference>
<dbReference type="InterPro" id="IPR027417">
    <property type="entry name" value="P-loop_NTPase"/>
</dbReference>
<dbReference type="OrthoDB" id="3565420at2759"/>
<evidence type="ECO:0000256" key="5">
    <source>
        <dbReference type="ARBA" id="ARBA00022840"/>
    </source>
</evidence>
<gene>
    <name evidence="9" type="ORF">BTUL_0190g00060</name>
</gene>
<feature type="domain" description="DNA2/NAM7 helicase helicase" evidence="7">
    <location>
        <begin position="598"/>
        <end position="833"/>
    </location>
</feature>
<sequence length="1138" mass="128042">MATNDMATTDMATTDMATTDMASTDISNNIGFDEVNVNTRYRPNDIYQLPGQHPGYRKRNEQWCGVLRCPVSSANPLNTVIGTIGKARDLLNQPRVFLSFHVPTYGHPHLNINLILNRKPREESGYTYLDEQPDIHKMSLSYLCGRFALTYKLLTPAEMTVISQSGKVNFGSYDKILAMRFVIKDGRSLPISNILNNAQIIDAHEDAHSNFCYLATGANAEKLYFYTKFEEHWIPLFQNVGHVFGSIGTGNSFHQYSKTGDKHTEPDLTWDVQRLNQLANNHPNMAHHPDSYPTVYKYDGFVDFSIRNFIGATHETLWILQYANLLRNFPMVAQFCGDKHEEVYYMSFILPNLTIQGASLLTVEAEIFVHFTPKKYLEVAKSKKVEQEAKEKDGWKGTMVNNGRITHPGTHLMIVSRPGPTQPDADYFIESEPWAPNTAPSIKATTPTSTVYLRLDESVKSVKARVSALAQWSPSYKSPLPAPKPASADVGGNSKHYKRDFGAEEISDFRNDDDDEEDEKTNDVLVKLGYGTYERPIRKYKNLRDLFMGHGLQDTWNGQWKDYTYELPDSEVERILRQCGEPERRHLPTLLREIFCGLLLVVGPAGTGKTTLTIVLIELALTAKKKVLIVSTTNCATTNICTRMMSTLGHQRWLHIRLHSEHLELAEFKRFIVNGKQQYIARESPSARERLFGFNGSLAQRLCELAGLLKTDNPTILSLRARHTGFKAAIQALLDFKGYGQNEQGLSYDDVKHNYNIHLKAAAVDVLTNADTVSCTTIASTQKSLRRFLDRVDHVMQDEGGCIPTTETLITIHDGVNVTIVGDTKQIPPYVRSNNVKYEDTKRAVNAFAGQASQSVLGQLQASGYPVYMLSIQRRIEPGLSLITDKISYNNLVSHLPTDTLSRFGHAFKKWSFNQLGHDMWRGVVARTSVTDSPDHLAYPILFDLRGSFSYIQIGGTSTGNTFSANLTVNLVLDFLESNPTIQPDEVCILTPYLHQVALLQDAVSNAPGLCDGTLVTTTDSYQGMEHRFIFYDFTVSMNYSKGKATFKLISDKKRFTLALTRHRSGLVIIADASTFAAAKHPCLQEMYKLMAEKNRILTVDADLVEDNYLNNMTSSAYEEKKKKHEELVAARNMELRA</sequence>
<dbReference type="Pfam" id="PF13086">
    <property type="entry name" value="AAA_11"/>
    <property type="match status" value="1"/>
</dbReference>
<evidence type="ECO:0000256" key="3">
    <source>
        <dbReference type="ARBA" id="ARBA00022801"/>
    </source>
</evidence>
<comment type="similarity">
    <text evidence="1">Belongs to the DNA2/NAM7 helicase family.</text>
</comment>
<proteinExistence type="inferred from homology"/>
<evidence type="ECO:0000256" key="4">
    <source>
        <dbReference type="ARBA" id="ARBA00022806"/>
    </source>
</evidence>
<accession>A0A4Z1EDL7</accession>
<dbReference type="InterPro" id="IPR047187">
    <property type="entry name" value="SF1_C_Upf1"/>
</dbReference>
<protein>
    <recommendedName>
        <fullName evidence="11">DNA2/NAM7 helicase-like C-terminal domain-containing protein</fullName>
    </recommendedName>
</protein>
<evidence type="ECO:0008006" key="11">
    <source>
        <dbReference type="Google" id="ProtNLM"/>
    </source>
</evidence>
<dbReference type="PANTHER" id="PTHR43788">
    <property type="entry name" value="DNA2/NAM7 HELICASE FAMILY MEMBER"/>
    <property type="match status" value="1"/>
</dbReference>
<keyword evidence="4" id="KW-0347">Helicase</keyword>
<evidence type="ECO:0000313" key="9">
    <source>
        <dbReference type="EMBL" id="TGO08822.1"/>
    </source>
</evidence>
<feature type="domain" description="DNA2/NAM7 helicase-like C-terminal" evidence="8">
    <location>
        <begin position="853"/>
        <end position="1073"/>
    </location>
</feature>